<feature type="compositionally biased region" description="Low complexity" evidence="1">
    <location>
        <begin position="1"/>
        <end position="19"/>
    </location>
</feature>
<sequence>MDQGTDDGSGAPDAPASDGDGAETLGDALAAPDPVWPEHDERPAGGAAWA</sequence>
<dbReference type="RefSeq" id="WP_204129484.1">
    <property type="nucleotide sequence ID" value="NZ_JAFDVD010000003.1"/>
</dbReference>
<dbReference type="EMBL" id="JAFDVD010000003">
    <property type="protein sequence ID" value="MBM6398994.1"/>
    <property type="molecule type" value="Genomic_DNA"/>
</dbReference>
<dbReference type="Proteomes" id="UP001430172">
    <property type="component" value="Unassembled WGS sequence"/>
</dbReference>
<accession>A0ABS2CIQ6</accession>
<protein>
    <submittedName>
        <fullName evidence="2">Uncharacterized protein</fullName>
    </submittedName>
</protein>
<feature type="region of interest" description="Disordered" evidence="1">
    <location>
        <begin position="1"/>
        <end position="50"/>
    </location>
</feature>
<evidence type="ECO:0000256" key="1">
    <source>
        <dbReference type="SAM" id="MobiDB-lite"/>
    </source>
</evidence>
<name>A0ABS2CIQ6_9MICO</name>
<proteinExistence type="predicted"/>
<comment type="caution">
    <text evidence="2">The sequence shown here is derived from an EMBL/GenBank/DDBJ whole genome shotgun (WGS) entry which is preliminary data.</text>
</comment>
<reference evidence="2" key="1">
    <citation type="submission" date="2021-02" db="EMBL/GenBank/DDBJ databases">
        <title>Phycicoccus sp. MQZ13P-5T, whole genome shotgun sequence.</title>
        <authorList>
            <person name="Tuo L."/>
        </authorList>
    </citation>
    <scope>NUCLEOTIDE SEQUENCE</scope>
    <source>
        <strain evidence="2">MQZ13P-5</strain>
    </source>
</reference>
<evidence type="ECO:0000313" key="2">
    <source>
        <dbReference type="EMBL" id="MBM6398994.1"/>
    </source>
</evidence>
<evidence type="ECO:0000313" key="3">
    <source>
        <dbReference type="Proteomes" id="UP001430172"/>
    </source>
</evidence>
<keyword evidence="3" id="KW-1185">Reference proteome</keyword>
<gene>
    <name evidence="2" type="ORF">JQN70_01175</name>
</gene>
<organism evidence="2 3">
    <name type="scientific">Phycicoccus sonneratiae</name>
    <dbReference type="NCBI Taxonomy" id="2807628"/>
    <lineage>
        <taxon>Bacteria</taxon>
        <taxon>Bacillati</taxon>
        <taxon>Actinomycetota</taxon>
        <taxon>Actinomycetes</taxon>
        <taxon>Micrococcales</taxon>
        <taxon>Intrasporangiaceae</taxon>
        <taxon>Phycicoccus</taxon>
    </lineage>
</organism>